<dbReference type="Proteomes" id="UP001497472">
    <property type="component" value="Unassembled WGS sequence"/>
</dbReference>
<protein>
    <submittedName>
        <fullName evidence="2">Uncharacterized protein</fullName>
    </submittedName>
</protein>
<evidence type="ECO:0000256" key="1">
    <source>
        <dbReference type="SAM" id="MobiDB-lite"/>
    </source>
</evidence>
<accession>A0AAV1JKT7</accession>
<evidence type="ECO:0000313" key="2">
    <source>
        <dbReference type="EMBL" id="CAK1549269.1"/>
    </source>
</evidence>
<name>A0AAV1JKT7_9NEOP</name>
<feature type="region of interest" description="Disordered" evidence="1">
    <location>
        <begin position="57"/>
        <end position="80"/>
    </location>
</feature>
<organism evidence="2 3">
    <name type="scientific">Leptosia nina</name>
    <dbReference type="NCBI Taxonomy" id="320188"/>
    <lineage>
        <taxon>Eukaryota</taxon>
        <taxon>Metazoa</taxon>
        <taxon>Ecdysozoa</taxon>
        <taxon>Arthropoda</taxon>
        <taxon>Hexapoda</taxon>
        <taxon>Insecta</taxon>
        <taxon>Pterygota</taxon>
        <taxon>Neoptera</taxon>
        <taxon>Endopterygota</taxon>
        <taxon>Lepidoptera</taxon>
        <taxon>Glossata</taxon>
        <taxon>Ditrysia</taxon>
        <taxon>Papilionoidea</taxon>
        <taxon>Pieridae</taxon>
        <taxon>Pierinae</taxon>
        <taxon>Leptosia</taxon>
    </lineage>
</organism>
<evidence type="ECO:0000313" key="3">
    <source>
        <dbReference type="Proteomes" id="UP001497472"/>
    </source>
</evidence>
<sequence>MIMIGNFNKSSLVQYKRRILITKLGANSLEHEMSTAHRWDGACVDSCHACVLVTSREVSESRVSRAGNTRQAAASPRLDA</sequence>
<comment type="caution">
    <text evidence="2">The sequence shown here is derived from an EMBL/GenBank/DDBJ whole genome shotgun (WGS) entry which is preliminary data.</text>
</comment>
<keyword evidence="3" id="KW-1185">Reference proteome</keyword>
<dbReference type="EMBL" id="CAVLEF010000011">
    <property type="protein sequence ID" value="CAK1549269.1"/>
    <property type="molecule type" value="Genomic_DNA"/>
</dbReference>
<proteinExistence type="predicted"/>
<reference evidence="2 3" key="1">
    <citation type="submission" date="2023-11" db="EMBL/GenBank/DDBJ databases">
        <authorList>
            <person name="Okamura Y."/>
        </authorList>
    </citation>
    <scope>NUCLEOTIDE SEQUENCE [LARGE SCALE GENOMIC DNA]</scope>
</reference>
<gene>
    <name evidence="2" type="ORF">LNINA_LOCUS8582</name>
</gene>
<dbReference type="AlphaFoldDB" id="A0AAV1JKT7"/>